<sequence>MKKCIEIFFEIAENKSVYNFYEFFSKNVKLGIHKDSQNRSKLVELLRYHSTHSVDEMISWKCYVTRARANPNDIYYITGEIKKTVENSPFLKKLKRGAVMQ</sequence>
<dbReference type="GO" id="GO:0051082">
    <property type="term" value="F:unfolded protein binding"/>
    <property type="evidence" value="ECO:0007669"/>
    <property type="project" value="InterPro"/>
</dbReference>
<dbReference type="SUPFAM" id="SSF54211">
    <property type="entry name" value="Ribosomal protein S5 domain 2-like"/>
    <property type="match status" value="1"/>
</dbReference>
<dbReference type="GO" id="GO:0005524">
    <property type="term" value="F:ATP binding"/>
    <property type="evidence" value="ECO:0007669"/>
    <property type="project" value="InterPro"/>
</dbReference>
<name>A0AAD3T8R6_NEPGR</name>
<evidence type="ECO:0000313" key="3">
    <source>
        <dbReference type="EMBL" id="GMH24394.1"/>
    </source>
</evidence>
<organism evidence="3 4">
    <name type="scientific">Nepenthes gracilis</name>
    <name type="common">Slender pitcher plant</name>
    <dbReference type="NCBI Taxonomy" id="150966"/>
    <lineage>
        <taxon>Eukaryota</taxon>
        <taxon>Viridiplantae</taxon>
        <taxon>Streptophyta</taxon>
        <taxon>Embryophyta</taxon>
        <taxon>Tracheophyta</taxon>
        <taxon>Spermatophyta</taxon>
        <taxon>Magnoliopsida</taxon>
        <taxon>eudicotyledons</taxon>
        <taxon>Gunneridae</taxon>
        <taxon>Pentapetalae</taxon>
        <taxon>Caryophyllales</taxon>
        <taxon>Nepenthaceae</taxon>
        <taxon>Nepenthes</taxon>
    </lineage>
</organism>
<dbReference type="Gene3D" id="3.40.50.11260">
    <property type="match status" value="1"/>
</dbReference>
<dbReference type="PANTHER" id="PTHR11528">
    <property type="entry name" value="HEAT SHOCK PROTEIN 90 FAMILY MEMBER"/>
    <property type="match status" value="1"/>
</dbReference>
<dbReference type="GO" id="GO:0140662">
    <property type="term" value="F:ATP-dependent protein folding chaperone"/>
    <property type="evidence" value="ECO:0007669"/>
    <property type="project" value="InterPro"/>
</dbReference>
<comment type="similarity">
    <text evidence="1">Belongs to the heat shock protein 90 family.</text>
</comment>
<dbReference type="EMBL" id="BSYO01000027">
    <property type="protein sequence ID" value="GMH24394.1"/>
    <property type="molecule type" value="Genomic_DNA"/>
</dbReference>
<reference evidence="3" key="1">
    <citation type="submission" date="2023-05" db="EMBL/GenBank/DDBJ databases">
        <title>Nepenthes gracilis genome sequencing.</title>
        <authorList>
            <person name="Fukushima K."/>
        </authorList>
    </citation>
    <scope>NUCLEOTIDE SEQUENCE</scope>
    <source>
        <strain evidence="3">SING2019-196</strain>
    </source>
</reference>
<evidence type="ECO:0000256" key="2">
    <source>
        <dbReference type="ARBA" id="ARBA00023186"/>
    </source>
</evidence>
<gene>
    <name evidence="3" type="ORF">Nepgr_026237</name>
</gene>
<dbReference type="Proteomes" id="UP001279734">
    <property type="component" value="Unassembled WGS sequence"/>
</dbReference>
<dbReference type="Gene3D" id="3.30.230.80">
    <property type="match status" value="1"/>
</dbReference>
<dbReference type="Pfam" id="PF00183">
    <property type="entry name" value="HSP90"/>
    <property type="match status" value="1"/>
</dbReference>
<keyword evidence="4" id="KW-1185">Reference proteome</keyword>
<protein>
    <submittedName>
        <fullName evidence="3">Uncharacterized protein</fullName>
    </submittedName>
</protein>
<dbReference type="InterPro" id="IPR020568">
    <property type="entry name" value="Ribosomal_Su5_D2-typ_SF"/>
</dbReference>
<dbReference type="InterPro" id="IPR001404">
    <property type="entry name" value="Hsp90_fam"/>
</dbReference>
<keyword evidence="2" id="KW-0143">Chaperone</keyword>
<dbReference type="GO" id="GO:0016887">
    <property type="term" value="F:ATP hydrolysis activity"/>
    <property type="evidence" value="ECO:0007669"/>
    <property type="project" value="InterPro"/>
</dbReference>
<proteinExistence type="inferred from homology"/>
<accession>A0AAD3T8R6</accession>
<comment type="caution">
    <text evidence="3">The sequence shown here is derived from an EMBL/GenBank/DDBJ whole genome shotgun (WGS) entry which is preliminary data.</text>
</comment>
<evidence type="ECO:0000256" key="1">
    <source>
        <dbReference type="ARBA" id="ARBA00008239"/>
    </source>
</evidence>
<evidence type="ECO:0000313" key="4">
    <source>
        <dbReference type="Proteomes" id="UP001279734"/>
    </source>
</evidence>
<dbReference type="AlphaFoldDB" id="A0AAD3T8R6"/>